<dbReference type="EMBL" id="UOEM01000112">
    <property type="protein sequence ID" value="VAW18133.1"/>
    <property type="molecule type" value="Genomic_DNA"/>
</dbReference>
<evidence type="ECO:0000259" key="5">
    <source>
        <dbReference type="PROSITE" id="PS51935"/>
    </source>
</evidence>
<evidence type="ECO:0000256" key="4">
    <source>
        <dbReference type="ARBA" id="ARBA00022807"/>
    </source>
</evidence>
<dbReference type="AlphaFoldDB" id="A0A3B0TPH4"/>
<keyword evidence="3" id="KW-0378">Hydrolase</keyword>
<name>A0A3B0TPH4_9ZZZZ</name>
<dbReference type="InterPro" id="IPR011929">
    <property type="entry name" value="Phage_pept_NlpC/P60"/>
</dbReference>
<gene>
    <name evidence="6" type="ORF">MNBD_ALPHA09-254</name>
</gene>
<dbReference type="Gene3D" id="3.90.1720.10">
    <property type="entry name" value="endopeptidase domain like (from Nostoc punctiforme)"/>
    <property type="match status" value="1"/>
</dbReference>
<dbReference type="InterPro" id="IPR038765">
    <property type="entry name" value="Papain-like_cys_pep_sf"/>
</dbReference>
<evidence type="ECO:0000256" key="1">
    <source>
        <dbReference type="ARBA" id="ARBA00007074"/>
    </source>
</evidence>
<sequence>MSRREEIVAMARGWIGTPYHHQAASHGVGCDCLGLVRGVYLEITGENPETPPPYTPDWAEAAGEETLIAAAARHLTEIPPHAATPGDVVIFRLAPGAMAKHAGLLVTPERMVHAYSGRAVVEVHLGLWWRRRLAAAFRFPGVID</sequence>
<dbReference type="GO" id="GO:0006508">
    <property type="term" value="P:proteolysis"/>
    <property type="evidence" value="ECO:0007669"/>
    <property type="project" value="UniProtKB-KW"/>
</dbReference>
<dbReference type="NCBIfam" id="TIGR02219">
    <property type="entry name" value="phage_NlpC_fam"/>
    <property type="match status" value="1"/>
</dbReference>
<keyword evidence="4" id="KW-0788">Thiol protease</keyword>
<evidence type="ECO:0000256" key="2">
    <source>
        <dbReference type="ARBA" id="ARBA00022670"/>
    </source>
</evidence>
<comment type="similarity">
    <text evidence="1">Belongs to the peptidase C40 family.</text>
</comment>
<reference evidence="6" key="1">
    <citation type="submission" date="2018-06" db="EMBL/GenBank/DDBJ databases">
        <authorList>
            <person name="Zhirakovskaya E."/>
        </authorList>
    </citation>
    <scope>NUCLEOTIDE SEQUENCE</scope>
</reference>
<organism evidence="6">
    <name type="scientific">hydrothermal vent metagenome</name>
    <dbReference type="NCBI Taxonomy" id="652676"/>
    <lineage>
        <taxon>unclassified sequences</taxon>
        <taxon>metagenomes</taxon>
        <taxon>ecological metagenomes</taxon>
    </lineage>
</organism>
<keyword evidence="2" id="KW-0645">Protease</keyword>
<dbReference type="InterPro" id="IPR000064">
    <property type="entry name" value="NLP_P60_dom"/>
</dbReference>
<feature type="domain" description="NlpC/P60" evidence="5">
    <location>
        <begin position="1"/>
        <end position="140"/>
    </location>
</feature>
<dbReference type="SUPFAM" id="SSF54001">
    <property type="entry name" value="Cysteine proteinases"/>
    <property type="match status" value="1"/>
</dbReference>
<accession>A0A3B0TPH4</accession>
<evidence type="ECO:0000256" key="3">
    <source>
        <dbReference type="ARBA" id="ARBA00022801"/>
    </source>
</evidence>
<protein>
    <submittedName>
        <fullName evidence="6">Gene Transfer Agent NlpC/P60 family peptidase</fullName>
    </submittedName>
</protein>
<proteinExistence type="inferred from homology"/>
<dbReference type="Pfam" id="PF00877">
    <property type="entry name" value="NLPC_P60"/>
    <property type="match status" value="1"/>
</dbReference>
<dbReference type="PROSITE" id="PS51935">
    <property type="entry name" value="NLPC_P60"/>
    <property type="match status" value="1"/>
</dbReference>
<evidence type="ECO:0000313" key="6">
    <source>
        <dbReference type="EMBL" id="VAW18133.1"/>
    </source>
</evidence>
<dbReference type="GO" id="GO:0008234">
    <property type="term" value="F:cysteine-type peptidase activity"/>
    <property type="evidence" value="ECO:0007669"/>
    <property type="project" value="UniProtKB-KW"/>
</dbReference>